<proteinExistence type="predicted"/>
<protein>
    <submittedName>
        <fullName evidence="1">Uncharacterized protein</fullName>
    </submittedName>
</protein>
<dbReference type="EMBL" id="WNDP01000003">
    <property type="protein sequence ID" value="KAF1028152.1"/>
    <property type="molecule type" value="Genomic_DNA"/>
</dbReference>
<dbReference type="AlphaFoldDB" id="A0A833UF26"/>
<organism evidence="1 2">
    <name type="scientific">Acinetobacter bereziniae</name>
    <name type="common">Acinetobacter genomosp. 10</name>
    <dbReference type="NCBI Taxonomy" id="106648"/>
    <lineage>
        <taxon>Bacteria</taxon>
        <taxon>Pseudomonadati</taxon>
        <taxon>Pseudomonadota</taxon>
        <taxon>Gammaproteobacteria</taxon>
        <taxon>Moraxellales</taxon>
        <taxon>Moraxellaceae</taxon>
        <taxon>Acinetobacter</taxon>
    </lineage>
</organism>
<accession>A0A833UF26</accession>
<reference evidence="2" key="1">
    <citation type="journal article" date="2020" name="MBio">
        <title>Horizontal gene transfer to a defensive symbiont with a reduced genome amongst a multipartite beetle microbiome.</title>
        <authorList>
            <person name="Waterworth S.C."/>
            <person name="Florez L.V."/>
            <person name="Rees E.R."/>
            <person name="Hertweck C."/>
            <person name="Kaltenpoth M."/>
            <person name="Kwan J.C."/>
        </authorList>
    </citation>
    <scope>NUCLEOTIDE SEQUENCE [LARGE SCALE GENOMIC DNA]</scope>
</reference>
<evidence type="ECO:0000313" key="2">
    <source>
        <dbReference type="Proteomes" id="UP000490535"/>
    </source>
</evidence>
<evidence type="ECO:0000313" key="1">
    <source>
        <dbReference type="EMBL" id="KAF1028152.1"/>
    </source>
</evidence>
<gene>
    <name evidence="1" type="ORF">GAK29_00248</name>
</gene>
<sequence length="119" mass="14011">MDLNELIYFKERFEDLKLKSYESDRLISIVNAAISSFEKIEYKDDIHHSFYWEVWGLLSEIGDHVVSNEDLIKIKAMNAEFAGHTLTFRLSKGWLQRVDNAPTEFKNFSSYLHNDEFIG</sequence>
<comment type="caution">
    <text evidence="1">The sequence shown here is derived from an EMBL/GenBank/DDBJ whole genome shotgun (WGS) entry which is preliminary data.</text>
</comment>
<name>A0A833UF26_ACIBZ</name>
<dbReference type="Proteomes" id="UP000490535">
    <property type="component" value="Unassembled WGS sequence"/>
</dbReference>